<dbReference type="Pfam" id="PF03575">
    <property type="entry name" value="Peptidase_S51"/>
    <property type="match status" value="1"/>
</dbReference>
<keyword evidence="2" id="KW-0645">Protease</keyword>
<dbReference type="InterPro" id="IPR029062">
    <property type="entry name" value="Class_I_gatase-like"/>
</dbReference>
<evidence type="ECO:0000256" key="2">
    <source>
        <dbReference type="ARBA" id="ARBA00022670"/>
    </source>
</evidence>
<evidence type="ECO:0000313" key="5">
    <source>
        <dbReference type="EMBL" id="MEC5424737.1"/>
    </source>
</evidence>
<organism evidence="5 6">
    <name type="scientific">Virgibacillus tibetensis</name>
    <dbReference type="NCBI Taxonomy" id="3042313"/>
    <lineage>
        <taxon>Bacteria</taxon>
        <taxon>Bacillati</taxon>
        <taxon>Bacillota</taxon>
        <taxon>Bacilli</taxon>
        <taxon>Bacillales</taxon>
        <taxon>Bacillaceae</taxon>
        <taxon>Virgibacillus</taxon>
    </lineage>
</organism>
<dbReference type="Gene3D" id="3.40.50.880">
    <property type="match status" value="1"/>
</dbReference>
<protein>
    <submittedName>
        <fullName evidence="5">Type 1 glutamine amidotransferase-like domain-containing protein</fullName>
    </submittedName>
</protein>
<comment type="similarity">
    <text evidence="1">Belongs to the peptidase S51 family.</text>
</comment>
<proteinExistence type="inferred from homology"/>
<evidence type="ECO:0000256" key="3">
    <source>
        <dbReference type="ARBA" id="ARBA00022801"/>
    </source>
</evidence>
<keyword evidence="3" id="KW-0378">Hydrolase</keyword>
<evidence type="ECO:0000313" key="6">
    <source>
        <dbReference type="Proteomes" id="UP001335737"/>
    </source>
</evidence>
<dbReference type="RefSeq" id="WP_327608303.1">
    <property type="nucleotide sequence ID" value="NZ_JARZFX010000008.1"/>
</dbReference>
<dbReference type="SUPFAM" id="SSF52317">
    <property type="entry name" value="Class I glutamine amidotransferase-like"/>
    <property type="match status" value="1"/>
</dbReference>
<accession>A0ABU6KHD9</accession>
<evidence type="ECO:0000256" key="1">
    <source>
        <dbReference type="ARBA" id="ARBA00006534"/>
    </source>
</evidence>
<comment type="caution">
    <text evidence="5">The sequence shown here is derived from an EMBL/GenBank/DDBJ whole genome shotgun (WGS) entry which is preliminary data.</text>
</comment>
<evidence type="ECO:0000256" key="4">
    <source>
        <dbReference type="ARBA" id="ARBA00022825"/>
    </source>
</evidence>
<gene>
    <name evidence="5" type="ORF">QGM71_14720</name>
</gene>
<dbReference type="InterPro" id="IPR005320">
    <property type="entry name" value="Peptidase_S51"/>
</dbReference>
<sequence>MRNTHLFLFGGSPPFSKKLGKKFTDLSLNKKGKVAILFIKRDGWEEYMQKYTCVLESYGLEDFVYLALSSNPNLLLKELNSCTGIIISGGETELYHNYIVNTSIGKNVKKMYEQGMPVAGFSAGALISPEICVIPPIDNLKNEHLFLNGLGLIKDCVISVHYSKWNEEENLKTAISKENVPIGYGIDDDEVYILKMEFLLKQKVRNSTFSRIAMEKTNEFR</sequence>
<reference evidence="5 6" key="1">
    <citation type="journal article" date="2024" name="Int. J. Syst. Evol. Microbiol.">
        <title>Virgibacillus tibetensis sp. nov., isolated from salt lake on the Tibetan Plateau of China.</title>
        <authorList>
            <person name="Phurbu D."/>
            <person name="Liu Z.-X."/>
            <person name="Wang R."/>
            <person name="Zheng Y.-Y."/>
            <person name="Liu H.-C."/>
            <person name="Zhou Y.-G."/>
            <person name="Yu Y.-J."/>
            <person name="Li A.-H."/>
        </authorList>
    </citation>
    <scope>NUCLEOTIDE SEQUENCE [LARGE SCALE GENOMIC DNA]</scope>
    <source>
        <strain evidence="5 6">C22-A2</strain>
    </source>
</reference>
<keyword evidence="6" id="KW-1185">Reference proteome</keyword>
<name>A0ABU6KHD9_9BACI</name>
<keyword evidence="4" id="KW-0720">Serine protease</keyword>
<dbReference type="EMBL" id="JARZFX010000008">
    <property type="protein sequence ID" value="MEC5424737.1"/>
    <property type="molecule type" value="Genomic_DNA"/>
</dbReference>
<dbReference type="Proteomes" id="UP001335737">
    <property type="component" value="Unassembled WGS sequence"/>
</dbReference>